<sequence length="106" mass="12042">MQEPENGSGLEQAPETNAVNDTFDFLGKCPWSAYLLNCIGKDQKEDITARYALFDNCPLLQAPKIGQELKSRLNDKIITQDKLIHKNLERGCDQLLVTPRTSRYFP</sequence>
<gene>
    <name evidence="1" type="ORF">ABEB36_007945</name>
</gene>
<dbReference type="Proteomes" id="UP001566132">
    <property type="component" value="Unassembled WGS sequence"/>
</dbReference>
<accession>A0ABD1EVN6</accession>
<comment type="caution">
    <text evidence="1">The sequence shown here is derived from an EMBL/GenBank/DDBJ whole genome shotgun (WGS) entry which is preliminary data.</text>
</comment>
<dbReference type="EMBL" id="JBDJPC010000005">
    <property type="protein sequence ID" value="KAL1502867.1"/>
    <property type="molecule type" value="Genomic_DNA"/>
</dbReference>
<name>A0ABD1EVN6_HYPHA</name>
<keyword evidence="2" id="KW-1185">Reference proteome</keyword>
<organism evidence="1 2">
    <name type="scientific">Hypothenemus hampei</name>
    <name type="common">Coffee berry borer</name>
    <dbReference type="NCBI Taxonomy" id="57062"/>
    <lineage>
        <taxon>Eukaryota</taxon>
        <taxon>Metazoa</taxon>
        <taxon>Ecdysozoa</taxon>
        <taxon>Arthropoda</taxon>
        <taxon>Hexapoda</taxon>
        <taxon>Insecta</taxon>
        <taxon>Pterygota</taxon>
        <taxon>Neoptera</taxon>
        <taxon>Endopterygota</taxon>
        <taxon>Coleoptera</taxon>
        <taxon>Polyphaga</taxon>
        <taxon>Cucujiformia</taxon>
        <taxon>Curculionidae</taxon>
        <taxon>Scolytinae</taxon>
        <taxon>Hypothenemus</taxon>
    </lineage>
</organism>
<evidence type="ECO:0000313" key="2">
    <source>
        <dbReference type="Proteomes" id="UP001566132"/>
    </source>
</evidence>
<reference evidence="1 2" key="1">
    <citation type="submission" date="2024-05" db="EMBL/GenBank/DDBJ databases">
        <title>Genetic variation in Jamaican populations of the coffee berry borer (Hypothenemus hampei).</title>
        <authorList>
            <person name="Errbii M."/>
            <person name="Myrie A."/>
        </authorList>
    </citation>
    <scope>NUCLEOTIDE SEQUENCE [LARGE SCALE GENOMIC DNA]</scope>
    <source>
        <strain evidence="1">JA-Hopewell-2020-01-JO</strain>
        <tissue evidence="1">Whole body</tissue>
    </source>
</reference>
<dbReference type="AlphaFoldDB" id="A0ABD1EVN6"/>
<evidence type="ECO:0000313" key="1">
    <source>
        <dbReference type="EMBL" id="KAL1502867.1"/>
    </source>
</evidence>
<protein>
    <submittedName>
        <fullName evidence="1">Uncharacterized protein</fullName>
    </submittedName>
</protein>
<proteinExistence type="predicted"/>